<dbReference type="Gene3D" id="3.90.210.10">
    <property type="entry name" value="Heat-Labile Enterotoxin, subunit A"/>
    <property type="match status" value="1"/>
</dbReference>
<evidence type="ECO:0008006" key="3">
    <source>
        <dbReference type="Google" id="ProtNLM"/>
    </source>
</evidence>
<sequence length="1525" mass="165424">MTTITIIRPRTRPGKLTPMAAMTVVLAFLFGVLVPTPALADDLDDTAAGYYEEFQRLIDGDLENEIEPLGTPEFVYRGDFREWSQIQAAGGFEPHGANLNIADHVLDLRVPKDTGFIATSSDPEFPEWFMGTIDKPEDAETFTVYKIRPSGQYRSVVKSFYDSIYPDGTLENYDRAVLEQLETAKPRWFEHVQGEYEWASEGKIPASAVVEYEVNHWNDDEDAWDLADPWKTNPEFAEPTTSPTLDSSRFDTVSCPAPTALRTSCADVPGTEDDLADLHGDRFTGDPEDFDFSLRPEELASEESALLAPAPDTVDVVSDFAGAVEDPASFAAFTDEIGGSFAADVDALAEVSSHLDVLTSLGEAMDLGLDSASELIPYLGIAATGYAIKEDADLGAWGDYAADSIAEGIQAMMVVAPEFDWILAPALWADLIAKAIGDWIYGLAHPAPNYTTEYRDNLAKAHDQVDAAPTVLTDAWTDERDTVLDDFYKEHMGERLGTTLAAKISSDAAVIKEMDRAVTREIDRHQRLALTHATTDVERMQVRRSALTAEYQLHDTTRSAIAERVQQYRDRYPEVIDATAAETWALDLSALAEDGFLDDEKVHDYTVKVSEIAWEASYQKTWDEFESWELETAGPRRDAEAQALRDIVVNSERSGIKTEALAHKPWLVKQLGAQVDKAIEKSIAVPADESATTLGVHDLEVVTNDADAWAKGSTGVVRWDRQSATGASGIDATPGTQLTWRLQLPQGLEPIALPADDVTQYWSQTWEQDGRIVTHTVQRRSGAAENAFAERQVFEIPVRATADIAARELVEVRFEAPFGHRSLAGVERARLAGVVGVPEPLRAVSFPTVDLHPTDTTPVRLGIRAADRAVTTLRGELTLTAPEGTKFVAQTSVDAFYRTSSDGAWHFDGGLPTSATVSADGSSMTLRPASKSFYALQPGYQSSWLPELTVTDDTVAGVRDLVTHAALTTNIGTATLSIDTPVSSERRSTLSPLLLDPVTLTDWDAWQRVRFAGVETNQELSANGAVVLQRPTGLVFSRNAKVLLEGRSSPSAPWTTLQEATDVTWQTNAVRIGFHGSWDKGMQLAWSVEVRSEDFGGPTEIIAATSVTAKPGDTATSGSTSITTATPPTVGVAVPGEFAATYGTTSSFEVPFHNTSDVRATGIRAEIESVGESKMWFIAKWRRDGQSDWTMLNAKLDKGVLHIDDQSVPTIAPGGKATLLFTMLPLGPLDSAQPGGVIRFTGGGIVAPGAEHRFDLRLSKTPPVDPPEPEVPAVTVRQSIVPELRSGATGDVVYEVRNDGNAATSKGTILDLTPPANAEFATRQIQYAVGDGGWQTVDAYLSWPAPELRFDLKEFQVPAKTVARIKVAVTSTAPTAAAGEYRGGFSSPHNDAVPAQTHPMVFRAVASDPSRVLVQCRAGDSLMAEAQVKWATAKGRYTATVERFRIDADGARGSLGVMVRQGGGFEGPWATKSGLPLDGQWRDLGLTATAYDQDLGRIDGLLDVEVESEGGYPVGACQRWFVMPS</sequence>
<comment type="caution">
    <text evidence="2">The sequence shown here is derived from an EMBL/GenBank/DDBJ whole genome shotgun (WGS) entry which is preliminary data.</text>
</comment>
<accession>A0A942T025</accession>
<evidence type="ECO:0000313" key="2">
    <source>
        <dbReference type="EMBL" id="MBS4183537.1"/>
    </source>
</evidence>
<dbReference type="EMBL" id="JAGYPE010000003">
    <property type="protein sequence ID" value="MBS4183537.1"/>
    <property type="molecule type" value="Genomic_DNA"/>
</dbReference>
<organism evidence="2">
    <name type="scientific">Neobacillus citreus</name>
    <dbReference type="NCBI Taxonomy" id="2833578"/>
    <lineage>
        <taxon>Bacteria</taxon>
        <taxon>Bacillati</taxon>
        <taxon>Bacillota</taxon>
        <taxon>Bacilli</taxon>
        <taxon>Bacillales</taxon>
        <taxon>Bacillaceae</taxon>
        <taxon>Neobacillus</taxon>
    </lineage>
</organism>
<feature type="chain" id="PRO_5037763046" description="Alpha-galactosidase NEW3 domain-containing protein" evidence="1">
    <location>
        <begin position="41"/>
        <end position="1525"/>
    </location>
</feature>
<gene>
    <name evidence="2" type="ORF">KHB02_19275</name>
</gene>
<evidence type="ECO:0000256" key="1">
    <source>
        <dbReference type="SAM" id="SignalP"/>
    </source>
</evidence>
<feature type="signal peptide" evidence="1">
    <location>
        <begin position="1"/>
        <end position="40"/>
    </location>
</feature>
<protein>
    <recommendedName>
        <fullName evidence="3">Alpha-galactosidase NEW3 domain-containing protein</fullName>
    </recommendedName>
</protein>
<keyword evidence="1" id="KW-0732">Signal</keyword>
<name>A0A942T025_9BACI</name>
<dbReference type="SUPFAM" id="SSF56399">
    <property type="entry name" value="ADP-ribosylation"/>
    <property type="match status" value="1"/>
</dbReference>
<proteinExistence type="predicted"/>
<reference evidence="2" key="1">
    <citation type="submission" date="2021-05" db="EMBL/GenBank/DDBJ databases">
        <title>Novel Bacillus species.</title>
        <authorList>
            <person name="Liu G."/>
        </authorList>
    </citation>
    <scope>NUCLEOTIDE SEQUENCE</scope>
    <source>
        <strain evidence="2">FJAT-50051</strain>
    </source>
</reference>